<name>A0A9Q0MJM2_9DIPT</name>
<dbReference type="GO" id="GO:0008654">
    <property type="term" value="P:phospholipid biosynthetic process"/>
    <property type="evidence" value="ECO:0007669"/>
    <property type="project" value="InterPro"/>
</dbReference>
<protein>
    <submittedName>
        <fullName evidence="1">CDP-diacylglycerol--glycerol-3-phosphate 3-phosphatidyltransferase</fullName>
    </submittedName>
</protein>
<accession>A0A9Q0MJM2</accession>
<dbReference type="EMBL" id="WJQU01003895">
    <property type="protein sequence ID" value="KAJ6621265.1"/>
    <property type="molecule type" value="Genomic_DNA"/>
</dbReference>
<reference evidence="1" key="1">
    <citation type="submission" date="2022-07" db="EMBL/GenBank/DDBJ databases">
        <authorList>
            <person name="Trinca V."/>
            <person name="Uliana J.V.C."/>
            <person name="Torres T.T."/>
            <person name="Ward R.J."/>
            <person name="Monesi N."/>
        </authorList>
    </citation>
    <scope>NUCLEOTIDE SEQUENCE</scope>
    <source>
        <strain evidence="1">HSMRA1968</strain>
        <tissue evidence="1">Whole embryos</tissue>
    </source>
</reference>
<dbReference type="InterPro" id="IPR027417">
    <property type="entry name" value="P-loop_NTPase"/>
</dbReference>
<sequence length="446" mass="51018">MFDPIADKLLVGCVIIMLVKKGVAGEIPCLLILAREFLVAGLREFLALIQEANQISLLDNNSNNQENMIKDYRLKNFGDKVPCSIVLCQENKIEEIDTTKLVDLFIDRFSQEDENISFEISKEKMSKYFLLLMMLIMVNDSFAHEQISNLITPVSYFVNHEKQRKALKDSLSQHRQASIVGTSGIGKTQLARTYAYDNKADYDISWFFDCNLDLNEEFVKLAKQLNSIKKTNISENVTLAKKEVISYLTHNNKWLLIFDNLKINENKKVQEFIEWEHNGNVIFCSQDSEKLPNTIEMTLFDKDTTIALANNLLDNKDKRDIEFLTTAFNGYPILIVQGAQLLNQIKGLNIEEYKEKIYRSADKITTNINMAIKELKPSAVKLLNKIALLNNQSFSKQLLSIITDSKDTIDGDICQLSEFLLISNIDPSEDNPVFEMHDIVANEIME</sequence>
<dbReference type="GO" id="GO:0016780">
    <property type="term" value="F:phosphotransferase activity, for other substituted phosphate groups"/>
    <property type="evidence" value="ECO:0007669"/>
    <property type="project" value="InterPro"/>
</dbReference>
<dbReference type="OrthoDB" id="8123811at2759"/>
<dbReference type="Proteomes" id="UP001151699">
    <property type="component" value="Unassembled WGS sequence"/>
</dbReference>
<gene>
    <name evidence="1" type="primary">pgsA_0</name>
    <name evidence="1" type="ORF">Bhyg_17695</name>
</gene>
<evidence type="ECO:0000313" key="2">
    <source>
        <dbReference type="Proteomes" id="UP001151699"/>
    </source>
</evidence>
<comment type="caution">
    <text evidence="1">The sequence shown here is derived from an EMBL/GenBank/DDBJ whole genome shotgun (WGS) entry which is preliminary data.</text>
</comment>
<dbReference type="GO" id="GO:0016020">
    <property type="term" value="C:membrane"/>
    <property type="evidence" value="ECO:0007669"/>
    <property type="project" value="InterPro"/>
</dbReference>
<keyword evidence="2" id="KW-1185">Reference proteome</keyword>
<dbReference type="Gene3D" id="3.40.50.300">
    <property type="entry name" value="P-loop containing nucleotide triphosphate hydrolases"/>
    <property type="match status" value="1"/>
</dbReference>
<feature type="non-terminal residue" evidence="1">
    <location>
        <position position="1"/>
    </location>
</feature>
<dbReference type="SUPFAM" id="SSF52540">
    <property type="entry name" value="P-loop containing nucleoside triphosphate hydrolases"/>
    <property type="match status" value="1"/>
</dbReference>
<evidence type="ECO:0000313" key="1">
    <source>
        <dbReference type="EMBL" id="KAJ6621265.1"/>
    </source>
</evidence>
<dbReference type="AlphaFoldDB" id="A0A9Q0MJM2"/>
<organism evidence="1 2">
    <name type="scientific">Pseudolycoriella hygida</name>
    <dbReference type="NCBI Taxonomy" id="35572"/>
    <lineage>
        <taxon>Eukaryota</taxon>
        <taxon>Metazoa</taxon>
        <taxon>Ecdysozoa</taxon>
        <taxon>Arthropoda</taxon>
        <taxon>Hexapoda</taxon>
        <taxon>Insecta</taxon>
        <taxon>Pterygota</taxon>
        <taxon>Neoptera</taxon>
        <taxon>Endopterygota</taxon>
        <taxon>Diptera</taxon>
        <taxon>Nematocera</taxon>
        <taxon>Sciaroidea</taxon>
        <taxon>Sciaridae</taxon>
        <taxon>Pseudolycoriella</taxon>
    </lineage>
</organism>
<proteinExistence type="predicted"/>